<feature type="signal peptide" evidence="2">
    <location>
        <begin position="1"/>
        <end position="26"/>
    </location>
</feature>
<protein>
    <submittedName>
        <fullName evidence="3">Uncharacterized protein</fullName>
    </submittedName>
</protein>
<feature type="transmembrane region" description="Helical" evidence="1">
    <location>
        <begin position="90"/>
        <end position="115"/>
    </location>
</feature>
<feature type="transmembrane region" description="Helical" evidence="1">
    <location>
        <begin position="50"/>
        <end position="69"/>
    </location>
</feature>
<keyword evidence="1" id="KW-1133">Transmembrane helix</keyword>
<evidence type="ECO:0000256" key="2">
    <source>
        <dbReference type="SAM" id="SignalP"/>
    </source>
</evidence>
<sequence>MSRACLLSLATALLIQLLTLVPATEAQRKKSGGTDVEEENLGGRIAPSTRLVLALFSLFFVLQILSLVPTVEAAGKKGKGSGGGAEEEAAAVRISGSGMVFMVMVAAAAAAGAAVW</sequence>
<dbReference type="GeneID" id="19898351"/>
<dbReference type="HOGENOM" id="CLU_2096750_0_0_1"/>
<evidence type="ECO:0000313" key="4">
    <source>
        <dbReference type="Proteomes" id="UP000016924"/>
    </source>
</evidence>
<dbReference type="EMBL" id="JH767556">
    <property type="protein sequence ID" value="EON61823.1"/>
    <property type="molecule type" value="Genomic_DNA"/>
</dbReference>
<evidence type="ECO:0000256" key="1">
    <source>
        <dbReference type="SAM" id="Phobius"/>
    </source>
</evidence>
<keyword evidence="1" id="KW-0812">Transmembrane</keyword>
<keyword evidence="4" id="KW-1185">Reference proteome</keyword>
<proteinExistence type="predicted"/>
<keyword evidence="2" id="KW-0732">Signal</keyword>
<gene>
    <name evidence="3" type="ORF">W97_01040</name>
</gene>
<dbReference type="RefSeq" id="XP_007777140.1">
    <property type="nucleotide sequence ID" value="XM_007778950.1"/>
</dbReference>
<feature type="chain" id="PRO_5004449797" evidence="2">
    <location>
        <begin position="27"/>
        <end position="116"/>
    </location>
</feature>
<accession>R7YIV8</accession>
<dbReference type="AlphaFoldDB" id="R7YIV8"/>
<dbReference type="Proteomes" id="UP000016924">
    <property type="component" value="Unassembled WGS sequence"/>
</dbReference>
<reference evidence="4" key="1">
    <citation type="submission" date="2012-06" db="EMBL/GenBank/DDBJ databases">
        <title>The genome sequence of Coniosporium apollinis CBS 100218.</title>
        <authorList>
            <consortium name="The Broad Institute Genome Sequencing Platform"/>
            <person name="Cuomo C."/>
            <person name="Gorbushina A."/>
            <person name="Noack S."/>
            <person name="Walker B."/>
            <person name="Young S.K."/>
            <person name="Zeng Q."/>
            <person name="Gargeya S."/>
            <person name="Fitzgerald M."/>
            <person name="Haas B."/>
            <person name="Abouelleil A."/>
            <person name="Alvarado L."/>
            <person name="Arachchi H.M."/>
            <person name="Berlin A.M."/>
            <person name="Chapman S.B."/>
            <person name="Goldberg J."/>
            <person name="Griggs A."/>
            <person name="Gujja S."/>
            <person name="Hansen M."/>
            <person name="Howarth C."/>
            <person name="Imamovic A."/>
            <person name="Larimer J."/>
            <person name="McCowan C."/>
            <person name="Montmayeur A."/>
            <person name="Murphy C."/>
            <person name="Neiman D."/>
            <person name="Pearson M."/>
            <person name="Priest M."/>
            <person name="Roberts A."/>
            <person name="Saif S."/>
            <person name="Shea T."/>
            <person name="Sisk P."/>
            <person name="Sykes S."/>
            <person name="Wortman J."/>
            <person name="Nusbaum C."/>
            <person name="Birren B."/>
        </authorList>
    </citation>
    <scope>NUCLEOTIDE SEQUENCE [LARGE SCALE GENOMIC DNA]</scope>
    <source>
        <strain evidence="4">CBS 100218</strain>
    </source>
</reference>
<organism evidence="3 4">
    <name type="scientific">Coniosporium apollinis (strain CBS 100218)</name>
    <name type="common">Rock-inhabiting black yeast</name>
    <dbReference type="NCBI Taxonomy" id="1168221"/>
    <lineage>
        <taxon>Eukaryota</taxon>
        <taxon>Fungi</taxon>
        <taxon>Dikarya</taxon>
        <taxon>Ascomycota</taxon>
        <taxon>Pezizomycotina</taxon>
        <taxon>Dothideomycetes</taxon>
        <taxon>Dothideomycetes incertae sedis</taxon>
        <taxon>Coniosporium</taxon>
    </lineage>
</organism>
<name>R7YIV8_CONA1</name>
<keyword evidence="1" id="KW-0472">Membrane</keyword>
<evidence type="ECO:0000313" key="3">
    <source>
        <dbReference type="EMBL" id="EON61823.1"/>
    </source>
</evidence>